<evidence type="ECO:0000313" key="3">
    <source>
        <dbReference type="EMBL" id="JAT80351.1"/>
    </source>
</evidence>
<organism evidence="3">
    <name type="scientific">Pectinophora gossypiella</name>
    <name type="common">Cotton pink bollworm</name>
    <name type="synonym">Depressaria gossypiella</name>
    <dbReference type="NCBI Taxonomy" id="13191"/>
    <lineage>
        <taxon>Eukaryota</taxon>
        <taxon>Metazoa</taxon>
        <taxon>Ecdysozoa</taxon>
        <taxon>Arthropoda</taxon>
        <taxon>Hexapoda</taxon>
        <taxon>Insecta</taxon>
        <taxon>Pterygota</taxon>
        <taxon>Neoptera</taxon>
        <taxon>Endopterygota</taxon>
        <taxon>Lepidoptera</taxon>
        <taxon>Glossata</taxon>
        <taxon>Ditrysia</taxon>
        <taxon>Gelechioidea</taxon>
        <taxon>Gelechiidae</taxon>
        <taxon>Apatetrinae</taxon>
        <taxon>Pectinophora</taxon>
    </lineage>
</organism>
<protein>
    <recommendedName>
        <fullName evidence="2">C2H2-type domain-containing protein</fullName>
    </recommendedName>
</protein>
<gene>
    <name evidence="3" type="ORF">g.10395</name>
</gene>
<feature type="domain" description="C2H2-type" evidence="2">
    <location>
        <begin position="223"/>
        <end position="244"/>
    </location>
</feature>
<reference evidence="3" key="1">
    <citation type="submission" date="2015-09" db="EMBL/GenBank/DDBJ databases">
        <title>De novo assembly of Pectinophora gossypiella (Pink Bollworm) gut transcriptome.</title>
        <authorList>
            <person name="Tassone E.E."/>
        </authorList>
    </citation>
    <scope>NUCLEOTIDE SEQUENCE</scope>
</reference>
<name>A0A1E1W0B0_PECGO</name>
<feature type="compositionally biased region" description="Basic residues" evidence="1">
    <location>
        <begin position="111"/>
        <end position="130"/>
    </location>
</feature>
<dbReference type="AlphaFoldDB" id="A0A1E1W0B0"/>
<accession>A0A1E1W0B0</accession>
<dbReference type="InterPro" id="IPR013087">
    <property type="entry name" value="Znf_C2H2_type"/>
</dbReference>
<dbReference type="OrthoDB" id="7411278at2759"/>
<dbReference type="PROSITE" id="PS00028">
    <property type="entry name" value="ZINC_FINGER_C2H2_1"/>
    <property type="match status" value="1"/>
</dbReference>
<evidence type="ECO:0000259" key="2">
    <source>
        <dbReference type="PROSITE" id="PS00028"/>
    </source>
</evidence>
<feature type="compositionally biased region" description="Basic and acidic residues" evidence="1">
    <location>
        <begin position="197"/>
        <end position="220"/>
    </location>
</feature>
<proteinExistence type="predicted"/>
<dbReference type="EMBL" id="GDQN01010703">
    <property type="protein sequence ID" value="JAT80351.1"/>
    <property type="molecule type" value="Transcribed_RNA"/>
</dbReference>
<sequence>MSALENKQVWSGIPKENLSSKYEKCRNIAEEIYKRIDITFQIKKLETGAQSDISDNSDQIDSNDLSNETDLFACDKSDSIPSSEAEPQALAGEVPEKYININNNEETDRKRTCKRHRKRFRKRVKKRQWKRASESDASSDEAPAPARIELETQPASPDHAGVPNILILTKDIKPKILSSEKKQAKTDPKKHHKGKTEKKTDTRGKETADAVEQPEKTKDAHTCTMCSMSYRSERGLRRHTAISHCVVSEDIARELEGKPA</sequence>
<feature type="region of interest" description="Disordered" evidence="1">
    <location>
        <begin position="177"/>
        <end position="220"/>
    </location>
</feature>
<feature type="compositionally biased region" description="Low complexity" evidence="1">
    <location>
        <begin position="50"/>
        <end position="66"/>
    </location>
</feature>
<feature type="region of interest" description="Disordered" evidence="1">
    <location>
        <begin position="47"/>
        <end position="145"/>
    </location>
</feature>
<evidence type="ECO:0000256" key="1">
    <source>
        <dbReference type="SAM" id="MobiDB-lite"/>
    </source>
</evidence>
<feature type="compositionally biased region" description="Basic and acidic residues" evidence="1">
    <location>
        <begin position="177"/>
        <end position="187"/>
    </location>
</feature>